<dbReference type="Proteomes" id="UP001189429">
    <property type="component" value="Unassembled WGS sequence"/>
</dbReference>
<keyword evidence="2" id="KW-1185">Reference proteome</keyword>
<accession>A0ABN9RAL9</accession>
<protein>
    <submittedName>
        <fullName evidence="1">Uncharacterized protein</fullName>
    </submittedName>
</protein>
<comment type="caution">
    <text evidence="1">The sequence shown here is derived from an EMBL/GenBank/DDBJ whole genome shotgun (WGS) entry which is preliminary data.</text>
</comment>
<reference evidence="1" key="1">
    <citation type="submission" date="2023-10" db="EMBL/GenBank/DDBJ databases">
        <authorList>
            <person name="Chen Y."/>
            <person name="Shah S."/>
            <person name="Dougan E. K."/>
            <person name="Thang M."/>
            <person name="Chan C."/>
        </authorList>
    </citation>
    <scope>NUCLEOTIDE SEQUENCE [LARGE SCALE GENOMIC DNA]</scope>
</reference>
<sequence>MATKVGRRDFFDKVVMGKASESQEGCEVKMDVISTSLCTLASIVGAVLIKTRLEKMADKVLWQSRRVAHAARGRGSGGACCLGPAAPEAKCMEKVFGELVEFGKVASHEPS</sequence>
<proteinExistence type="predicted"/>
<dbReference type="EMBL" id="CAUYUJ010006058">
    <property type="protein sequence ID" value="CAK0815975.1"/>
    <property type="molecule type" value="Genomic_DNA"/>
</dbReference>
<organism evidence="1 2">
    <name type="scientific">Prorocentrum cordatum</name>
    <dbReference type="NCBI Taxonomy" id="2364126"/>
    <lineage>
        <taxon>Eukaryota</taxon>
        <taxon>Sar</taxon>
        <taxon>Alveolata</taxon>
        <taxon>Dinophyceae</taxon>
        <taxon>Prorocentrales</taxon>
        <taxon>Prorocentraceae</taxon>
        <taxon>Prorocentrum</taxon>
    </lineage>
</organism>
<evidence type="ECO:0000313" key="1">
    <source>
        <dbReference type="EMBL" id="CAK0815975.1"/>
    </source>
</evidence>
<gene>
    <name evidence="1" type="ORF">PCOR1329_LOCUS19085</name>
</gene>
<name>A0ABN9RAL9_9DINO</name>
<evidence type="ECO:0000313" key="2">
    <source>
        <dbReference type="Proteomes" id="UP001189429"/>
    </source>
</evidence>